<dbReference type="GO" id="GO:0106339">
    <property type="term" value="F:tRNA (cytidine(32)-2'-O)-methyltransferase activity"/>
    <property type="evidence" value="ECO:0007669"/>
    <property type="project" value="RHEA"/>
</dbReference>
<comment type="caution">
    <text evidence="8">The sequence shown here is derived from an EMBL/GenBank/DDBJ whole genome shotgun (WGS) entry which is preliminary data.</text>
</comment>
<dbReference type="InterPro" id="IPR004384">
    <property type="entry name" value="RNA_MeTrfase_TrmJ/LasT"/>
</dbReference>
<name>A0A367ZPI8_9BACT</name>
<feature type="region of interest" description="Disordered" evidence="6">
    <location>
        <begin position="257"/>
        <end position="314"/>
    </location>
</feature>
<feature type="compositionally biased region" description="Low complexity" evidence="6">
    <location>
        <begin position="296"/>
        <end position="307"/>
    </location>
</feature>
<protein>
    <recommendedName>
        <fullName evidence="5">tRNA (cytidine/uridine-2'-O-)-methyltransferase TrmJ</fullName>
        <ecNumber evidence="5">2.1.1.200</ecNumber>
    </recommendedName>
    <alternativeName>
        <fullName evidence="5">tRNA (cytidine(32)/uridine(32)-2'-O)-methyltransferase</fullName>
    </alternativeName>
    <alternativeName>
        <fullName evidence="5">tRNA Cm32/Um32 methyltransferase</fullName>
    </alternativeName>
</protein>
<dbReference type="NCBIfam" id="TIGR00050">
    <property type="entry name" value="rRNA_methyl_1"/>
    <property type="match status" value="1"/>
</dbReference>
<dbReference type="CDD" id="cd18093">
    <property type="entry name" value="SpoU-like_TrmJ"/>
    <property type="match status" value="1"/>
</dbReference>
<reference evidence="8 9" key="1">
    <citation type="submission" date="2018-05" db="EMBL/GenBank/DDBJ databases">
        <title>A metagenomic window into the 2 km-deep terrestrial subsurface aquifer revealed taxonomically and functionally diverse microbial community comprising novel uncultured bacterial lineages.</title>
        <authorList>
            <person name="Kadnikov V.V."/>
            <person name="Mardanov A.V."/>
            <person name="Beletsky A.V."/>
            <person name="Banks D."/>
            <person name="Pimenov N.V."/>
            <person name="Frank Y.A."/>
            <person name="Karnachuk O.V."/>
            <person name="Ravin N.V."/>
        </authorList>
    </citation>
    <scope>NUCLEOTIDE SEQUENCE [LARGE SCALE GENOMIC DNA]</scope>
    <source>
        <strain evidence="8">BY5</strain>
    </source>
</reference>
<dbReference type="Pfam" id="PF00588">
    <property type="entry name" value="SpoU_methylase"/>
    <property type="match status" value="1"/>
</dbReference>
<evidence type="ECO:0000313" key="8">
    <source>
        <dbReference type="EMBL" id="RCK79950.1"/>
    </source>
</evidence>
<evidence type="ECO:0000256" key="3">
    <source>
        <dbReference type="ARBA" id="ARBA00022679"/>
    </source>
</evidence>
<sequence>MNPSNASPSLLDNIRIVLVEPQGALNVGSTCRAMKNFGLRHLYVVRPGCELDLDAVKMALHAKDLLQSARVVQTIPEAIAGSVLVLGTANRRGEYHEPNMTVREGLERIRRDLAAGPVSILFGREEWGLTKEDLAFTQGTIRIVTHPQFTSLNLAQAVLLIAYELYQAFGDLPASPKPHADNPFEQPPTVEELDRLYKHMFSVLTMCEFLPRTNPDGLFQIIRAFISRAQARRREVNILMGVFSNVDGFMKKYVRHRAGKPPAPGEAPFPPSAGRPAAGRMGGLTPDDEPPPARSPSPAAGRSPAGSLDPEPGV</sequence>
<comment type="subunit">
    <text evidence="5">Homodimer.</text>
</comment>
<dbReference type="PANTHER" id="PTHR42786">
    <property type="entry name" value="TRNA/RRNA METHYLTRANSFERASE"/>
    <property type="match status" value="1"/>
</dbReference>
<comment type="subcellular location">
    <subcellularLocation>
        <location evidence="5">Cytoplasm</location>
    </subcellularLocation>
</comment>
<accession>A0A367ZPI8</accession>
<dbReference type="GO" id="GO:0160206">
    <property type="term" value="F:tRNA (cytidine(32)/uridine(32)-2'-O)-methyltransferase activity"/>
    <property type="evidence" value="ECO:0007669"/>
    <property type="project" value="UniProtKB-EC"/>
</dbReference>
<dbReference type="InterPro" id="IPR029028">
    <property type="entry name" value="Alpha/beta_knot_MTases"/>
</dbReference>
<dbReference type="Gene3D" id="1.10.8.590">
    <property type="match status" value="1"/>
</dbReference>
<dbReference type="EC" id="2.1.1.200" evidence="5"/>
<dbReference type="EMBL" id="QOQW01000009">
    <property type="protein sequence ID" value="RCK79950.1"/>
    <property type="molecule type" value="Genomic_DNA"/>
</dbReference>
<evidence type="ECO:0000256" key="2">
    <source>
        <dbReference type="ARBA" id="ARBA00022603"/>
    </source>
</evidence>
<dbReference type="AlphaFoldDB" id="A0A367ZPI8"/>
<dbReference type="SUPFAM" id="SSF75217">
    <property type="entry name" value="alpha/beta knot"/>
    <property type="match status" value="1"/>
</dbReference>
<comment type="function">
    <text evidence="5">Catalyzes the formation of 2'O-methylated cytidine (Cm32) or 2'O-methylated uridine (Um32) at position 32 in tRNA.</text>
</comment>
<comment type="catalytic activity">
    <reaction evidence="5">
        <text>cytidine(32) in tRNA + S-adenosyl-L-methionine = 2'-O-methylcytidine(32) in tRNA + S-adenosyl-L-homocysteine + H(+)</text>
        <dbReference type="Rhea" id="RHEA:42932"/>
        <dbReference type="Rhea" id="RHEA-COMP:10288"/>
        <dbReference type="Rhea" id="RHEA-COMP:10289"/>
        <dbReference type="ChEBI" id="CHEBI:15378"/>
        <dbReference type="ChEBI" id="CHEBI:57856"/>
        <dbReference type="ChEBI" id="CHEBI:59789"/>
        <dbReference type="ChEBI" id="CHEBI:74495"/>
        <dbReference type="ChEBI" id="CHEBI:82748"/>
        <dbReference type="EC" id="2.1.1.200"/>
    </reaction>
</comment>
<feature type="domain" description="tRNA/rRNA methyltransferase SpoU type" evidence="7">
    <location>
        <begin position="14"/>
        <end position="163"/>
    </location>
</feature>
<keyword evidence="3 8" id="KW-0808">Transferase</keyword>
<keyword evidence="2 5" id="KW-0489">Methyltransferase</keyword>
<evidence type="ECO:0000259" key="7">
    <source>
        <dbReference type="Pfam" id="PF00588"/>
    </source>
</evidence>
<dbReference type="PANTHER" id="PTHR42786:SF2">
    <property type="entry name" value="TRNA (CYTIDINE_URIDINE-2'-O-)-METHYLTRANSFERASE TRMJ"/>
    <property type="match status" value="1"/>
</dbReference>
<dbReference type="Gene3D" id="3.40.1280.10">
    <property type="match status" value="1"/>
</dbReference>
<keyword evidence="5" id="KW-0963">Cytoplasm</keyword>
<dbReference type="GO" id="GO:0002128">
    <property type="term" value="P:tRNA nucleoside ribose methylation"/>
    <property type="evidence" value="ECO:0007669"/>
    <property type="project" value="TreeGrafter"/>
</dbReference>
<evidence type="ECO:0000256" key="5">
    <source>
        <dbReference type="RuleBase" id="RU362024"/>
    </source>
</evidence>
<dbReference type="InterPro" id="IPR001537">
    <property type="entry name" value="SpoU_MeTrfase"/>
</dbReference>
<proteinExistence type="inferred from homology"/>
<evidence type="ECO:0000256" key="1">
    <source>
        <dbReference type="ARBA" id="ARBA00007228"/>
    </source>
</evidence>
<keyword evidence="5" id="KW-0819">tRNA processing</keyword>
<dbReference type="GO" id="GO:0005829">
    <property type="term" value="C:cytosol"/>
    <property type="evidence" value="ECO:0007669"/>
    <property type="project" value="TreeGrafter"/>
</dbReference>
<evidence type="ECO:0000256" key="6">
    <source>
        <dbReference type="SAM" id="MobiDB-lite"/>
    </source>
</evidence>
<dbReference type="InterPro" id="IPR029026">
    <property type="entry name" value="tRNA_m1G_MTases_N"/>
</dbReference>
<comment type="similarity">
    <text evidence="1">Belongs to the class IV-like SAM-binding methyltransferase superfamily. RNA methyltransferase TrmH family.</text>
</comment>
<dbReference type="GO" id="GO:0003723">
    <property type="term" value="F:RNA binding"/>
    <property type="evidence" value="ECO:0007669"/>
    <property type="project" value="InterPro"/>
</dbReference>
<comment type="catalytic activity">
    <reaction evidence="5">
        <text>uridine(32) in tRNA + S-adenosyl-L-methionine = 2'-O-methyluridine(32) in tRNA + S-adenosyl-L-homocysteine + H(+)</text>
        <dbReference type="Rhea" id="RHEA:42936"/>
        <dbReference type="Rhea" id="RHEA-COMP:10107"/>
        <dbReference type="Rhea" id="RHEA-COMP:10290"/>
        <dbReference type="ChEBI" id="CHEBI:15378"/>
        <dbReference type="ChEBI" id="CHEBI:57856"/>
        <dbReference type="ChEBI" id="CHEBI:59789"/>
        <dbReference type="ChEBI" id="CHEBI:65315"/>
        <dbReference type="ChEBI" id="CHEBI:74478"/>
        <dbReference type="EC" id="2.1.1.200"/>
    </reaction>
</comment>
<dbReference type="Proteomes" id="UP000252355">
    <property type="component" value="Unassembled WGS sequence"/>
</dbReference>
<evidence type="ECO:0000256" key="4">
    <source>
        <dbReference type="ARBA" id="ARBA00022691"/>
    </source>
</evidence>
<evidence type="ECO:0000313" key="9">
    <source>
        <dbReference type="Proteomes" id="UP000252355"/>
    </source>
</evidence>
<organism evidence="8 9">
    <name type="scientific">Candidatus Ozemobacter sibiricus</name>
    <dbReference type="NCBI Taxonomy" id="2268124"/>
    <lineage>
        <taxon>Bacteria</taxon>
        <taxon>Candidatus Ozemobacteria</taxon>
        <taxon>Candidatus Ozemobacterales</taxon>
        <taxon>Candidatus Ozemobacteraceae</taxon>
        <taxon>Candidatus Ozemobacter</taxon>
    </lineage>
</organism>
<gene>
    <name evidence="5" type="primary">trmJ</name>
    <name evidence="8" type="ORF">OZSIB_3819</name>
</gene>
<keyword evidence="4 5" id="KW-0949">S-adenosyl-L-methionine</keyword>
<feature type="compositionally biased region" description="Pro residues" evidence="6">
    <location>
        <begin position="261"/>
        <end position="273"/>
    </location>
</feature>